<dbReference type="EMBL" id="CP032630">
    <property type="protein sequence ID" value="AYF98523.1"/>
    <property type="molecule type" value="Genomic_DNA"/>
</dbReference>
<accession>A0A387B849</accession>
<keyword evidence="2" id="KW-1185">Reference proteome</keyword>
<proteinExistence type="predicted"/>
<organism evidence="1 2">
    <name type="scientific">Protaetiibacter intestinalis</name>
    <dbReference type="NCBI Taxonomy" id="2419774"/>
    <lineage>
        <taxon>Bacteria</taxon>
        <taxon>Bacillati</taxon>
        <taxon>Actinomycetota</taxon>
        <taxon>Actinomycetes</taxon>
        <taxon>Micrococcales</taxon>
        <taxon>Microbacteriaceae</taxon>
        <taxon>Protaetiibacter</taxon>
    </lineage>
</organism>
<dbReference type="Proteomes" id="UP000278886">
    <property type="component" value="Chromosome"/>
</dbReference>
<name>A0A387B849_9MICO</name>
<dbReference type="AlphaFoldDB" id="A0A387B849"/>
<dbReference type="RefSeq" id="WP_120762870.1">
    <property type="nucleotide sequence ID" value="NZ_CP032630.1"/>
</dbReference>
<reference evidence="2" key="1">
    <citation type="submission" date="2018-09" db="EMBL/GenBank/DDBJ databases">
        <title>Genome sequencing of strain 2DFWR-13.</title>
        <authorList>
            <person name="Heo J."/>
            <person name="Kim S.-J."/>
            <person name="Kwon S.-W."/>
        </authorList>
    </citation>
    <scope>NUCLEOTIDE SEQUENCE [LARGE SCALE GENOMIC DNA]</scope>
    <source>
        <strain evidence="2">2DFWR-13</strain>
    </source>
</reference>
<evidence type="ECO:0000313" key="1">
    <source>
        <dbReference type="EMBL" id="AYF98523.1"/>
    </source>
</evidence>
<dbReference type="KEGG" id="lyd:D7I47_09795"/>
<dbReference type="OrthoDB" id="4828169at2"/>
<sequence>MSDLVIDDEGLEELETRLRRVRTEFQNAEKGARHVADQVGHPGLADVVRRFGENWDVRREELIEELGGLVDVVQTIRETLDELDAELAASVPTGSDDSEDTDG</sequence>
<evidence type="ECO:0000313" key="2">
    <source>
        <dbReference type="Proteomes" id="UP000278886"/>
    </source>
</evidence>
<gene>
    <name evidence="1" type="ORF">D7I47_09795</name>
</gene>
<protein>
    <submittedName>
        <fullName evidence="1">Uncharacterized protein</fullName>
    </submittedName>
</protein>